<protein>
    <submittedName>
        <fullName evidence="13">Metal tolerance protein 9 isoform X1</fullName>
    </submittedName>
</protein>
<dbReference type="InterPro" id="IPR036837">
    <property type="entry name" value="Cation_efflux_CTD_sf"/>
</dbReference>
<evidence type="ECO:0000256" key="8">
    <source>
        <dbReference type="SAM" id="MobiDB-lite"/>
    </source>
</evidence>
<dbReference type="Gene3D" id="1.20.1510.10">
    <property type="entry name" value="Cation efflux protein transmembrane domain"/>
    <property type="match status" value="1"/>
</dbReference>
<dbReference type="InterPro" id="IPR058533">
    <property type="entry name" value="Cation_efflux_TM"/>
</dbReference>
<keyword evidence="4 9" id="KW-0812">Transmembrane</keyword>
<feature type="region of interest" description="Disordered" evidence="8">
    <location>
        <begin position="143"/>
        <end position="178"/>
    </location>
</feature>
<name>A0A1S3HYI5_LINAN</name>
<feature type="transmembrane region" description="Helical" evidence="9">
    <location>
        <begin position="397"/>
        <end position="419"/>
    </location>
</feature>
<dbReference type="AlphaFoldDB" id="A0A1S3HYI5"/>
<evidence type="ECO:0000256" key="5">
    <source>
        <dbReference type="ARBA" id="ARBA00022989"/>
    </source>
</evidence>
<dbReference type="GO" id="GO:0012505">
    <property type="term" value="C:endomembrane system"/>
    <property type="evidence" value="ECO:0007669"/>
    <property type="project" value="UniProtKB-SubCell"/>
</dbReference>
<evidence type="ECO:0000256" key="1">
    <source>
        <dbReference type="ARBA" id="ARBA00004127"/>
    </source>
</evidence>
<gene>
    <name evidence="13" type="primary">LOC106158623</name>
</gene>
<dbReference type="PANTHER" id="PTHR43840:SF13">
    <property type="entry name" value="CATION EFFLUX PROTEIN CYTOPLASMIC DOMAIN-CONTAINING PROTEIN"/>
    <property type="match status" value="1"/>
</dbReference>
<dbReference type="GO" id="GO:0008324">
    <property type="term" value="F:monoatomic cation transmembrane transporter activity"/>
    <property type="evidence" value="ECO:0007669"/>
    <property type="project" value="InterPro"/>
</dbReference>
<dbReference type="InterPro" id="IPR050291">
    <property type="entry name" value="CDF_Transporter"/>
</dbReference>
<evidence type="ECO:0000256" key="2">
    <source>
        <dbReference type="ARBA" id="ARBA00008873"/>
    </source>
</evidence>
<dbReference type="Proteomes" id="UP000085678">
    <property type="component" value="Unplaced"/>
</dbReference>
<dbReference type="KEGG" id="lak:106158623"/>
<evidence type="ECO:0000256" key="7">
    <source>
        <dbReference type="ARBA" id="ARBA00023136"/>
    </source>
</evidence>
<dbReference type="Pfam" id="PF16916">
    <property type="entry name" value="ZT_dimer"/>
    <property type="match status" value="1"/>
</dbReference>
<dbReference type="InterPro" id="IPR027470">
    <property type="entry name" value="Cation_efflux_CTD"/>
</dbReference>
<dbReference type="OrthoDB" id="78296at2759"/>
<dbReference type="GO" id="GO:0016020">
    <property type="term" value="C:membrane"/>
    <property type="evidence" value="ECO:0007669"/>
    <property type="project" value="InterPro"/>
</dbReference>
<evidence type="ECO:0000256" key="6">
    <source>
        <dbReference type="ARBA" id="ARBA00023065"/>
    </source>
</evidence>
<feature type="compositionally biased region" description="Basic and acidic residues" evidence="8">
    <location>
        <begin position="46"/>
        <end position="62"/>
    </location>
</feature>
<dbReference type="InParanoid" id="A0A1S3HYI5"/>
<organism evidence="12 13">
    <name type="scientific">Lingula anatina</name>
    <name type="common">Brachiopod</name>
    <name type="synonym">Lingula unguis</name>
    <dbReference type="NCBI Taxonomy" id="7574"/>
    <lineage>
        <taxon>Eukaryota</taxon>
        <taxon>Metazoa</taxon>
        <taxon>Spiralia</taxon>
        <taxon>Lophotrochozoa</taxon>
        <taxon>Brachiopoda</taxon>
        <taxon>Linguliformea</taxon>
        <taxon>Lingulata</taxon>
        <taxon>Lingulida</taxon>
        <taxon>Linguloidea</taxon>
        <taxon>Lingulidae</taxon>
        <taxon>Lingula</taxon>
    </lineage>
</organism>
<comment type="subcellular location">
    <subcellularLocation>
        <location evidence="1">Endomembrane system</location>
        <topology evidence="1">Multi-pass membrane protein</topology>
    </subcellularLocation>
</comment>
<evidence type="ECO:0000256" key="3">
    <source>
        <dbReference type="ARBA" id="ARBA00022448"/>
    </source>
</evidence>
<dbReference type="GeneID" id="106158623"/>
<evidence type="ECO:0000313" key="12">
    <source>
        <dbReference type="Proteomes" id="UP000085678"/>
    </source>
</evidence>
<comment type="similarity">
    <text evidence="2">Belongs to the cation diffusion facilitator (CDF) transporter (TC 2.A.4) family. SLC30A subfamily.</text>
</comment>
<feature type="region of interest" description="Disordered" evidence="8">
    <location>
        <begin position="40"/>
        <end position="76"/>
    </location>
</feature>
<dbReference type="Pfam" id="PF01545">
    <property type="entry name" value="Cation_efflux"/>
    <property type="match status" value="1"/>
</dbReference>
<feature type="transmembrane region" description="Helical" evidence="9">
    <location>
        <begin position="505"/>
        <end position="525"/>
    </location>
</feature>
<keyword evidence="5 9" id="KW-1133">Transmembrane helix</keyword>
<evidence type="ECO:0000256" key="4">
    <source>
        <dbReference type="ARBA" id="ARBA00022692"/>
    </source>
</evidence>
<dbReference type="FunFam" id="1.20.1510.10:FF:000005">
    <property type="entry name" value="Putative Cation diffusion facilitator 1"/>
    <property type="match status" value="1"/>
</dbReference>
<sequence>MERKERQKSPLRALATETHSYSLLPTSEIKATGETVVDANDQKMAAPDDHKDKLIKQEDHEGYTNPVSEEPAEDRSMDKNVLEGAEVDAMLEVSDMGTQTFLCRRTGVDMAEVTVKLKQHGNQEGQGEEEDIDLSPEVKASDLDPATQTSEDGLQPPGDYPQHVRRLSSQPKQGVDHCAAETQTEARIFCRWYMCPPGCETPDLDLPPLVPAVNIIDENGISTSPVEEPASPTTQPSYCCLRSKKSAPFPKDSTGRYGDSVQERSANVISRDMIVEFPKSAPASGTTTPNGHLSRTHSLDSCMRRRIRLKEVAPSHVSLSDALEQGDEEKSAWPFSINMFTSKKRGKQKEDKKLPKSVRHFYKAQDELIVEFEDTQHLDVDLQGEQTAKEERSKASLVAKITLGINILLMIAKAVAAGLSGSLSVISSLVDSVVDLLSGLVIWWSSRAMKKRDPYVYPQGRTKLEPVAIVILSVIMSLASAQLIVESIEIIVSLAQGNPRTVNMDISTIVIICSTIVIKFILFIFCRRMKNPSIQALAQDHRNDVLSNLVALGMGLIGDKLWPYADPIGAILISLYIAFSWWQMGYEQIKLLTGYTANPKFLQKLTWIGLNHSEKIQQIDTVRAFHFGNNYIVEVDIVLPETMTLKEAHDIGEPLQQKLERLPEVERAFVHLDYEFEHRPSDEHKVV</sequence>
<feature type="domain" description="Cation efflux protein cytoplasmic" evidence="11">
    <location>
        <begin position="613"/>
        <end position="673"/>
    </location>
</feature>
<feature type="transmembrane region" description="Helical" evidence="9">
    <location>
        <begin position="568"/>
        <end position="586"/>
    </location>
</feature>
<dbReference type="InterPro" id="IPR027469">
    <property type="entry name" value="Cation_efflux_TMD_sf"/>
</dbReference>
<dbReference type="NCBIfam" id="TIGR01297">
    <property type="entry name" value="CDF"/>
    <property type="match status" value="1"/>
</dbReference>
<evidence type="ECO:0000256" key="9">
    <source>
        <dbReference type="SAM" id="Phobius"/>
    </source>
</evidence>
<dbReference type="PANTHER" id="PTHR43840">
    <property type="entry name" value="MITOCHONDRIAL METAL TRANSPORTER 1-RELATED"/>
    <property type="match status" value="1"/>
</dbReference>
<feature type="transmembrane region" description="Helical" evidence="9">
    <location>
        <begin position="466"/>
        <end position="485"/>
    </location>
</feature>
<keyword evidence="3" id="KW-0813">Transport</keyword>
<keyword evidence="12" id="KW-1185">Reference proteome</keyword>
<dbReference type="SUPFAM" id="SSF161111">
    <property type="entry name" value="Cation efflux protein transmembrane domain-like"/>
    <property type="match status" value="1"/>
</dbReference>
<evidence type="ECO:0000259" key="10">
    <source>
        <dbReference type="Pfam" id="PF01545"/>
    </source>
</evidence>
<feature type="domain" description="Cation efflux protein transmembrane" evidence="10">
    <location>
        <begin position="401"/>
        <end position="592"/>
    </location>
</feature>
<dbReference type="STRING" id="7574.A0A1S3HYI5"/>
<accession>A0A1S3HYI5</accession>
<keyword evidence="7 9" id="KW-0472">Membrane</keyword>
<evidence type="ECO:0000313" key="13">
    <source>
        <dbReference type="RefSeq" id="XP_013390144.1"/>
    </source>
</evidence>
<dbReference type="RefSeq" id="XP_013390144.1">
    <property type="nucleotide sequence ID" value="XM_013534690.1"/>
</dbReference>
<reference evidence="13" key="1">
    <citation type="submission" date="2025-08" db="UniProtKB">
        <authorList>
            <consortium name="RefSeq"/>
        </authorList>
    </citation>
    <scope>IDENTIFICATION</scope>
    <source>
        <tissue evidence="13">Gonads</tissue>
    </source>
</reference>
<dbReference type="Gene3D" id="3.30.70.1350">
    <property type="entry name" value="Cation efflux protein, cytoplasmic domain"/>
    <property type="match status" value="1"/>
</dbReference>
<keyword evidence="6" id="KW-0406">Ion transport</keyword>
<dbReference type="FunFam" id="3.30.70.1350:FF:000001">
    <property type="entry name" value="Metal tolerance protein 11"/>
    <property type="match status" value="1"/>
</dbReference>
<proteinExistence type="inferred from homology"/>
<dbReference type="InterPro" id="IPR002524">
    <property type="entry name" value="Cation_efflux"/>
</dbReference>
<feature type="transmembrane region" description="Helical" evidence="9">
    <location>
        <begin position="425"/>
        <end position="445"/>
    </location>
</feature>
<feature type="region of interest" description="Disordered" evidence="8">
    <location>
        <begin position="118"/>
        <end position="137"/>
    </location>
</feature>
<dbReference type="SUPFAM" id="SSF160240">
    <property type="entry name" value="Cation efflux protein cytoplasmic domain-like"/>
    <property type="match status" value="1"/>
</dbReference>
<evidence type="ECO:0000259" key="11">
    <source>
        <dbReference type="Pfam" id="PF16916"/>
    </source>
</evidence>